<dbReference type="PANTHER" id="PTHR11014:SF63">
    <property type="entry name" value="METALLOPEPTIDASE, PUTATIVE (AFU_ORTHOLOGUE AFUA_6G09600)-RELATED"/>
    <property type="match status" value="1"/>
</dbReference>
<evidence type="ECO:0000256" key="2">
    <source>
        <dbReference type="PIRSR" id="PIRSR005962-1"/>
    </source>
</evidence>
<accession>F5YK68</accession>
<name>F5YK68_TREPZ</name>
<dbReference type="Gene3D" id="3.40.630.10">
    <property type="entry name" value="Zn peptidases"/>
    <property type="match status" value="1"/>
</dbReference>
<sequence>MGRDIDGLAQARKNKEFTIDARRYLHQHPELSGVEFETLAYIRANLDFLGISWVEVAEGGILASLGDQGKGKTLLLRADIDALPIQENPRNLTRGRAVISENPGIQHACGHDAHTAMLLTAGKILKEYEQDIPGRVLLMFERGEERGGNLNQILQYIKDQEIHIHGSHAIHVRPGVPAGKIVVIDGPVMAGACGFNITIIGKDGHSSRPDLANNPLDCFSSFYQSLKDIRLRNISPFEHFTLSVGKLNFGEKTNIIARELNFQGSARFFREESGDRFFETFNLLLDNTARAHHCTYTINHQLRGIPVINRDPAVRFSRQGIRKYLGDDYLIDQYDPMMGADDFALIAKLYPSVMIHLGIDNPEKGSGADLHTDIFDLDEEVLHLGVAATIGFVLEFLGDGRG</sequence>
<dbReference type="Proteomes" id="UP000009223">
    <property type="component" value="Chromosome"/>
</dbReference>
<dbReference type="GO" id="GO:0016787">
    <property type="term" value="F:hydrolase activity"/>
    <property type="evidence" value="ECO:0007669"/>
    <property type="project" value="UniProtKB-KW"/>
</dbReference>
<organism evidence="4 5">
    <name type="scientific">Treponema primitia (strain ATCC BAA-887 / DSM 12427 / ZAS-2)</name>
    <dbReference type="NCBI Taxonomy" id="545694"/>
    <lineage>
        <taxon>Bacteria</taxon>
        <taxon>Pseudomonadati</taxon>
        <taxon>Spirochaetota</taxon>
        <taxon>Spirochaetia</taxon>
        <taxon>Spirochaetales</taxon>
        <taxon>Treponemataceae</taxon>
        <taxon>Treponema</taxon>
    </lineage>
</organism>
<comment type="cofactor">
    <cofactor evidence="2">
        <name>Mn(2+)</name>
        <dbReference type="ChEBI" id="CHEBI:29035"/>
    </cofactor>
    <text evidence="2">The Mn(2+) ion enhances activity.</text>
</comment>
<feature type="binding site" evidence="2">
    <location>
        <position position="145"/>
    </location>
    <ligand>
        <name>Mn(2+)</name>
        <dbReference type="ChEBI" id="CHEBI:29035"/>
        <label>2</label>
    </ligand>
</feature>
<reference evidence="4 5" key="2">
    <citation type="journal article" date="2011" name="ISME J.">
        <title>RNA-seq reveals cooperative metabolic interactions between two termite-gut spirochete species in co-culture.</title>
        <authorList>
            <person name="Rosenthal A.Z."/>
            <person name="Matson E.G."/>
            <person name="Eldar A."/>
            <person name="Leadbetter J.R."/>
        </authorList>
    </citation>
    <scope>NUCLEOTIDE SEQUENCE [LARGE SCALE GENOMIC DNA]</scope>
    <source>
        <strain evidence="5">ATCC BAA-887 / DSM 12427 / ZAS-2</strain>
    </source>
</reference>
<reference evidence="5" key="1">
    <citation type="submission" date="2009-12" db="EMBL/GenBank/DDBJ databases">
        <title>Complete sequence of Treponema primitia strain ZAS-2.</title>
        <authorList>
            <person name="Tetu S.G."/>
            <person name="Matson E."/>
            <person name="Ren Q."/>
            <person name="Seshadri R."/>
            <person name="Elbourne L."/>
            <person name="Hassan K.A."/>
            <person name="Durkin A."/>
            <person name="Radune D."/>
            <person name="Mohamoud Y."/>
            <person name="Shay R."/>
            <person name="Jin S."/>
            <person name="Zhang X."/>
            <person name="Lucey K."/>
            <person name="Ballor N.R."/>
            <person name="Ottesen E."/>
            <person name="Rosenthal R."/>
            <person name="Allen A."/>
            <person name="Leadbetter J.R."/>
            <person name="Paulsen I.T."/>
        </authorList>
    </citation>
    <scope>NUCLEOTIDE SEQUENCE [LARGE SCALE GENOMIC DNA]</scope>
    <source>
        <strain evidence="5">ATCC BAA-887 / DSM 12427 / ZAS-2</strain>
    </source>
</reference>
<dbReference type="InterPro" id="IPR002933">
    <property type="entry name" value="Peptidase_M20"/>
</dbReference>
<feature type="binding site" evidence="2">
    <location>
        <position position="371"/>
    </location>
    <ligand>
        <name>Mn(2+)</name>
        <dbReference type="ChEBI" id="CHEBI:29035"/>
        <label>2</label>
    </ligand>
</feature>
<dbReference type="STRING" id="545694.TREPR_3349"/>
<dbReference type="Pfam" id="PF01546">
    <property type="entry name" value="Peptidase_M20"/>
    <property type="match status" value="1"/>
</dbReference>
<dbReference type="SUPFAM" id="SSF53187">
    <property type="entry name" value="Zn-dependent exopeptidases"/>
    <property type="match status" value="1"/>
</dbReference>
<dbReference type="PIRSF" id="PIRSF005962">
    <property type="entry name" value="Pept_M20D_amidohydro"/>
    <property type="match status" value="1"/>
</dbReference>
<dbReference type="RefSeq" id="WP_015706929.1">
    <property type="nucleotide sequence ID" value="NC_015578.1"/>
</dbReference>
<dbReference type="eggNOG" id="COG1473">
    <property type="taxonomic scope" value="Bacteria"/>
</dbReference>
<dbReference type="KEGG" id="tpi:TREPR_3349"/>
<dbReference type="NCBIfam" id="TIGR01891">
    <property type="entry name" value="amidohydrolases"/>
    <property type="match status" value="1"/>
</dbReference>
<dbReference type="GO" id="GO:0046872">
    <property type="term" value="F:metal ion binding"/>
    <property type="evidence" value="ECO:0007669"/>
    <property type="project" value="UniProtKB-KW"/>
</dbReference>
<dbReference type="AlphaFoldDB" id="F5YK68"/>
<evidence type="ECO:0000313" key="4">
    <source>
        <dbReference type="EMBL" id="AEF83654.1"/>
    </source>
</evidence>
<dbReference type="InterPro" id="IPR011650">
    <property type="entry name" value="Peptidase_M20_dimer"/>
</dbReference>
<evidence type="ECO:0000256" key="1">
    <source>
        <dbReference type="ARBA" id="ARBA00022801"/>
    </source>
</evidence>
<feature type="binding site" evidence="2">
    <location>
        <position position="109"/>
    </location>
    <ligand>
        <name>Mn(2+)</name>
        <dbReference type="ChEBI" id="CHEBI:29035"/>
        <label>2</label>
    </ligand>
</feature>
<keyword evidence="5" id="KW-1185">Reference proteome</keyword>
<dbReference type="InterPro" id="IPR036264">
    <property type="entry name" value="Bact_exopeptidase_dim_dom"/>
</dbReference>
<evidence type="ECO:0000259" key="3">
    <source>
        <dbReference type="Pfam" id="PF07687"/>
    </source>
</evidence>
<dbReference type="InterPro" id="IPR017439">
    <property type="entry name" value="Amidohydrolase"/>
</dbReference>
<keyword evidence="2" id="KW-0464">Manganese</keyword>
<evidence type="ECO:0000313" key="5">
    <source>
        <dbReference type="Proteomes" id="UP000009223"/>
    </source>
</evidence>
<dbReference type="Pfam" id="PF07687">
    <property type="entry name" value="M20_dimer"/>
    <property type="match status" value="1"/>
</dbReference>
<dbReference type="SUPFAM" id="SSF55031">
    <property type="entry name" value="Bacterial exopeptidase dimerisation domain"/>
    <property type="match status" value="1"/>
</dbReference>
<dbReference type="PANTHER" id="PTHR11014">
    <property type="entry name" value="PEPTIDASE M20 FAMILY MEMBER"/>
    <property type="match status" value="1"/>
</dbReference>
<keyword evidence="1" id="KW-0378">Hydrolase</keyword>
<gene>
    <name evidence="4" type="ordered locus">TREPR_3349</name>
</gene>
<protein>
    <submittedName>
        <fullName evidence="4">Peptidase, M20/M25/M40 family</fullName>
    </submittedName>
</protein>
<keyword evidence="2" id="KW-0479">Metal-binding</keyword>
<feature type="domain" description="Peptidase M20 dimerisation" evidence="3">
    <location>
        <begin position="191"/>
        <end position="291"/>
    </location>
</feature>
<feature type="binding site" evidence="2">
    <location>
        <position position="171"/>
    </location>
    <ligand>
        <name>Mn(2+)</name>
        <dbReference type="ChEBI" id="CHEBI:29035"/>
        <label>2</label>
    </ligand>
</feature>
<dbReference type="Gene3D" id="3.30.70.360">
    <property type="match status" value="1"/>
</dbReference>
<feature type="binding site" evidence="2">
    <location>
        <position position="111"/>
    </location>
    <ligand>
        <name>Mn(2+)</name>
        <dbReference type="ChEBI" id="CHEBI:29035"/>
        <label>2</label>
    </ligand>
</feature>
<dbReference type="HOGENOM" id="CLU_023257_0_1_12"/>
<dbReference type="EMBL" id="CP001843">
    <property type="protein sequence ID" value="AEF83654.1"/>
    <property type="molecule type" value="Genomic_DNA"/>
</dbReference>
<proteinExistence type="predicted"/>